<reference evidence="8" key="2">
    <citation type="submission" date="2020-12" db="UniProtKB">
        <authorList>
            <consortium name="WormBaseParasite"/>
        </authorList>
    </citation>
    <scope>IDENTIFICATION</scope>
</reference>
<keyword evidence="6" id="KW-0418">Kinase</keyword>
<organism evidence="6">
    <name type="scientific">Strongyloides ratti</name>
    <name type="common">Parasitic roundworm</name>
    <dbReference type="NCBI Taxonomy" id="34506"/>
    <lineage>
        <taxon>Eukaryota</taxon>
        <taxon>Metazoa</taxon>
        <taxon>Ecdysozoa</taxon>
        <taxon>Nematoda</taxon>
        <taxon>Chromadorea</taxon>
        <taxon>Rhabditida</taxon>
        <taxon>Tylenchina</taxon>
        <taxon>Panagrolaimomorpha</taxon>
        <taxon>Strongyloidoidea</taxon>
        <taxon>Strongyloididae</taxon>
        <taxon>Strongyloides</taxon>
    </lineage>
</organism>
<evidence type="ECO:0000256" key="5">
    <source>
        <dbReference type="SAM" id="MobiDB-lite"/>
    </source>
</evidence>
<dbReference type="RefSeq" id="XP_024506613.1">
    <property type="nucleotide sequence ID" value="XM_024653103.1"/>
</dbReference>
<evidence type="ECO:0000256" key="4">
    <source>
        <dbReference type="ARBA" id="ARBA00023242"/>
    </source>
</evidence>
<evidence type="ECO:0000313" key="8">
    <source>
        <dbReference type="WBParaSite" id="SRAE_2000207700.1"/>
    </source>
</evidence>
<dbReference type="STRING" id="34506.A0A090LH01"/>
<evidence type="ECO:0000313" key="6">
    <source>
        <dbReference type="EMBL" id="CEF67413.1"/>
    </source>
</evidence>
<dbReference type="WormBase" id="SRAE_2000207700">
    <property type="protein sequence ID" value="SRP01395"/>
    <property type="gene ID" value="WBGene00262284"/>
</dbReference>
<dbReference type="OrthoDB" id="9628807at2759"/>
<evidence type="ECO:0000313" key="9">
    <source>
        <dbReference type="WormBase" id="SRAE_2000207700"/>
    </source>
</evidence>
<keyword evidence="4" id="KW-0539">Nucleus</keyword>
<dbReference type="PANTHER" id="PTHR22607:SF3">
    <property type="entry name" value="CDK2-ASSOCIATED PROTEIN 1, ISOFORM B"/>
    <property type="match status" value="1"/>
</dbReference>
<dbReference type="GO" id="GO:0005634">
    <property type="term" value="C:nucleus"/>
    <property type="evidence" value="ECO:0007669"/>
    <property type="project" value="UniProtKB-SubCell"/>
</dbReference>
<dbReference type="AlphaFoldDB" id="A0A090LH01"/>
<evidence type="ECO:0000256" key="2">
    <source>
        <dbReference type="ARBA" id="ARBA00008485"/>
    </source>
</evidence>
<proteinExistence type="inferred from homology"/>
<dbReference type="GO" id="GO:0005737">
    <property type="term" value="C:cytoplasm"/>
    <property type="evidence" value="ECO:0007669"/>
    <property type="project" value="TreeGrafter"/>
</dbReference>
<dbReference type="Pfam" id="PF09806">
    <property type="entry name" value="CDK2AP"/>
    <property type="match status" value="1"/>
</dbReference>
<dbReference type="WBParaSite" id="SRAE_2000207700.1">
    <property type="protein sequence ID" value="SRAE_2000207700.1"/>
    <property type="gene ID" value="WBGene00262284"/>
</dbReference>
<dbReference type="GO" id="GO:0016301">
    <property type="term" value="F:kinase activity"/>
    <property type="evidence" value="ECO:0007669"/>
    <property type="project" value="UniProtKB-KW"/>
</dbReference>
<evidence type="ECO:0000313" key="7">
    <source>
        <dbReference type="Proteomes" id="UP000035682"/>
    </source>
</evidence>
<dbReference type="Gene3D" id="6.10.140.1300">
    <property type="match status" value="1"/>
</dbReference>
<accession>A0A090LH01</accession>
<keyword evidence="6" id="KW-0808">Transferase</keyword>
<evidence type="ECO:0000256" key="1">
    <source>
        <dbReference type="ARBA" id="ARBA00004123"/>
    </source>
</evidence>
<dbReference type="PANTHER" id="PTHR22607">
    <property type="entry name" value="DELETED IN ORAL CANCER 1/CDK2-ASSOCIATED PROTEIN 1"/>
    <property type="match status" value="1"/>
</dbReference>
<keyword evidence="3" id="KW-0597">Phosphoprotein</keyword>
<feature type="compositionally biased region" description="Polar residues" evidence="5">
    <location>
        <begin position="20"/>
        <end position="35"/>
    </location>
</feature>
<comment type="similarity">
    <text evidence="2">Belongs to the CDK2AP family.</text>
</comment>
<gene>
    <name evidence="6 8 9" type="ORF">SRAE_2000207700</name>
</gene>
<keyword evidence="7" id="KW-1185">Reference proteome</keyword>
<name>A0A090LH01_STRRB</name>
<dbReference type="CTD" id="36379778"/>
<protein>
    <submittedName>
        <fullName evidence="6 8">Cyclin-dependent kinase 2-associated protein family-containing protein</fullName>
    </submittedName>
</protein>
<feature type="region of interest" description="Disordered" evidence="5">
    <location>
        <begin position="20"/>
        <end position="62"/>
    </location>
</feature>
<comment type="subcellular location">
    <subcellularLocation>
        <location evidence="1">Nucleus</location>
    </subcellularLocation>
</comment>
<dbReference type="Proteomes" id="UP000035682">
    <property type="component" value="Unplaced"/>
</dbReference>
<dbReference type="EMBL" id="LN609529">
    <property type="protein sequence ID" value="CEF67413.1"/>
    <property type="molecule type" value="Genomic_DNA"/>
</dbReference>
<reference evidence="6 7" key="1">
    <citation type="submission" date="2014-09" db="EMBL/GenBank/DDBJ databases">
        <authorList>
            <person name="Martin A.A."/>
        </authorList>
    </citation>
    <scope>NUCLEOTIDE SEQUENCE</scope>
    <source>
        <strain evidence="7">ED321</strain>
        <strain evidence="6">ED321 Heterogonic</strain>
    </source>
</reference>
<sequence>MSIPTAATTSEVLSSIAQGQLENIKKASTPQASRSGTPGGTPQPQTPSNEGTSNTNKYDDLTKLVEEMSKDIKPCYAGNKNSTERLKRHIVHARILIRECNLELDNKK</sequence>
<dbReference type="GeneID" id="36379778"/>
<evidence type="ECO:0000256" key="3">
    <source>
        <dbReference type="ARBA" id="ARBA00022553"/>
    </source>
</evidence>
<dbReference type="InterPro" id="IPR017266">
    <property type="entry name" value="DOC_1/2"/>
</dbReference>